<proteinExistence type="predicted"/>
<dbReference type="SUPFAM" id="SSF53098">
    <property type="entry name" value="Ribonuclease H-like"/>
    <property type="match status" value="1"/>
</dbReference>
<keyword evidence="7" id="KW-1185">Reference proteome</keyword>
<dbReference type="InterPro" id="IPR052035">
    <property type="entry name" value="ZnF_BED_domain_contain"/>
</dbReference>
<dbReference type="Proteomes" id="UP000789901">
    <property type="component" value="Unassembled WGS sequence"/>
</dbReference>
<dbReference type="EMBL" id="CAJVQB010001143">
    <property type="protein sequence ID" value="CAG8522756.1"/>
    <property type="molecule type" value="Genomic_DNA"/>
</dbReference>
<evidence type="ECO:0000256" key="1">
    <source>
        <dbReference type="ARBA" id="ARBA00004123"/>
    </source>
</evidence>
<keyword evidence="4" id="KW-0862">Zinc</keyword>
<keyword evidence="5" id="KW-0539">Nucleus</keyword>
<reference evidence="6 7" key="1">
    <citation type="submission" date="2021-06" db="EMBL/GenBank/DDBJ databases">
        <authorList>
            <person name="Kallberg Y."/>
            <person name="Tangrot J."/>
            <person name="Rosling A."/>
        </authorList>
    </citation>
    <scope>NUCLEOTIDE SEQUENCE [LARGE SCALE GENOMIC DNA]</scope>
    <source>
        <strain evidence="6 7">120-4 pot B 10/14</strain>
    </source>
</reference>
<name>A0ABM8W4H9_GIGMA</name>
<evidence type="ECO:0000313" key="6">
    <source>
        <dbReference type="EMBL" id="CAG8522756.1"/>
    </source>
</evidence>
<organism evidence="6 7">
    <name type="scientific">Gigaspora margarita</name>
    <dbReference type="NCBI Taxonomy" id="4874"/>
    <lineage>
        <taxon>Eukaryota</taxon>
        <taxon>Fungi</taxon>
        <taxon>Fungi incertae sedis</taxon>
        <taxon>Mucoromycota</taxon>
        <taxon>Glomeromycotina</taxon>
        <taxon>Glomeromycetes</taxon>
        <taxon>Diversisporales</taxon>
        <taxon>Gigasporaceae</taxon>
        <taxon>Gigaspora</taxon>
    </lineage>
</organism>
<evidence type="ECO:0000256" key="5">
    <source>
        <dbReference type="ARBA" id="ARBA00023242"/>
    </source>
</evidence>
<dbReference type="PANTHER" id="PTHR46481">
    <property type="entry name" value="ZINC FINGER BED DOMAIN-CONTAINING PROTEIN 4"/>
    <property type="match status" value="1"/>
</dbReference>
<accession>A0ABM8W4H9</accession>
<dbReference type="PANTHER" id="PTHR46481:SF10">
    <property type="entry name" value="ZINC FINGER BED DOMAIN-CONTAINING PROTEIN 39"/>
    <property type="match status" value="1"/>
</dbReference>
<evidence type="ECO:0000256" key="4">
    <source>
        <dbReference type="ARBA" id="ARBA00022833"/>
    </source>
</evidence>
<protein>
    <submittedName>
        <fullName evidence="6">30982_t:CDS:1</fullName>
    </submittedName>
</protein>
<comment type="caution">
    <text evidence="6">The sequence shown here is derived from an EMBL/GenBank/DDBJ whole genome shotgun (WGS) entry which is preliminary data.</text>
</comment>
<evidence type="ECO:0000313" key="7">
    <source>
        <dbReference type="Proteomes" id="UP000789901"/>
    </source>
</evidence>
<gene>
    <name evidence="6" type="ORF">GMARGA_LOCUS3239</name>
</gene>
<evidence type="ECO:0000256" key="2">
    <source>
        <dbReference type="ARBA" id="ARBA00022723"/>
    </source>
</evidence>
<sequence length="332" mass="38480">MSCLNDNIVTTHSIDINQSKKGEDLLTKRGSKGQCNVLKNDGTKCNHIVETDGSTENFSYHLNITHGVTKFGKIILGHSQASIDEMLHQQFKNNVEYKDMQTTLKKLNPYYEIPCDKGIKARITQISLNHEVCNNINNNHEYLKAIMDVATRWDSTYIVWVRILKLKSAIEVMQLTMSHSKDSIVKKDARRLKQIMLTPDEWQLMKDLVKILQSFADVTTMLEGSKYTTMSHMFPAISSLKKLFNITYNAQININLDDSIQFLMMIKNEPELKNVKIALFNALNYYWEYPIREALLATLLDPRNKKMEFETYSQRLEAEAYLVAEYEVFKEQ</sequence>
<keyword evidence="3" id="KW-0863">Zinc-finger</keyword>
<evidence type="ECO:0000256" key="3">
    <source>
        <dbReference type="ARBA" id="ARBA00022771"/>
    </source>
</evidence>
<keyword evidence="2" id="KW-0479">Metal-binding</keyword>
<comment type="subcellular location">
    <subcellularLocation>
        <location evidence="1">Nucleus</location>
    </subcellularLocation>
</comment>
<dbReference type="InterPro" id="IPR012337">
    <property type="entry name" value="RNaseH-like_sf"/>
</dbReference>